<evidence type="ECO:0000256" key="5">
    <source>
        <dbReference type="SAM" id="MobiDB-lite"/>
    </source>
</evidence>
<evidence type="ECO:0000256" key="1">
    <source>
        <dbReference type="ARBA" id="ARBA00004141"/>
    </source>
</evidence>
<dbReference type="GO" id="GO:0016020">
    <property type="term" value="C:membrane"/>
    <property type="evidence" value="ECO:0007669"/>
    <property type="project" value="UniProtKB-SubCell"/>
</dbReference>
<evidence type="ECO:0000313" key="8">
    <source>
        <dbReference type="Proteomes" id="UP000310158"/>
    </source>
</evidence>
<dbReference type="Proteomes" id="UP000310158">
    <property type="component" value="Unassembled WGS sequence"/>
</dbReference>
<accession>A0A4S4LZI8</accession>
<dbReference type="Pfam" id="PF00335">
    <property type="entry name" value="Tetraspanin"/>
    <property type="match status" value="1"/>
</dbReference>
<keyword evidence="3 6" id="KW-1133">Transmembrane helix</keyword>
<feature type="transmembrane region" description="Helical" evidence="6">
    <location>
        <begin position="350"/>
        <end position="372"/>
    </location>
</feature>
<keyword evidence="4 6" id="KW-0472">Membrane</keyword>
<reference evidence="7 8" key="1">
    <citation type="submission" date="2019-02" db="EMBL/GenBank/DDBJ databases">
        <title>Genome sequencing of the rare red list fungi Bondarzewia mesenterica.</title>
        <authorList>
            <person name="Buettner E."/>
            <person name="Kellner H."/>
        </authorList>
    </citation>
    <scope>NUCLEOTIDE SEQUENCE [LARGE SCALE GENOMIC DNA]</scope>
    <source>
        <strain evidence="7 8">DSM 108281</strain>
    </source>
</reference>
<comment type="subcellular location">
    <subcellularLocation>
        <location evidence="1">Membrane</location>
        <topology evidence="1">Multi-pass membrane protein</topology>
    </subcellularLocation>
</comment>
<dbReference type="OrthoDB" id="2156690at2759"/>
<feature type="transmembrane region" description="Helical" evidence="6">
    <location>
        <begin position="318"/>
        <end position="338"/>
    </location>
</feature>
<protein>
    <recommendedName>
        <fullName evidence="9">Tetraspanin Tsp2</fullName>
    </recommendedName>
</protein>
<keyword evidence="2 6" id="KW-0812">Transmembrane</keyword>
<comment type="caution">
    <text evidence="7">The sequence shown here is derived from an EMBL/GenBank/DDBJ whole genome shotgun (WGS) entry which is preliminary data.</text>
</comment>
<evidence type="ECO:0000256" key="6">
    <source>
        <dbReference type="SAM" id="Phobius"/>
    </source>
</evidence>
<name>A0A4S4LZI8_9AGAM</name>
<feature type="region of interest" description="Disordered" evidence="5">
    <location>
        <begin position="59"/>
        <end position="81"/>
    </location>
</feature>
<evidence type="ECO:0000256" key="3">
    <source>
        <dbReference type="ARBA" id="ARBA00022989"/>
    </source>
</evidence>
<evidence type="ECO:0000256" key="4">
    <source>
        <dbReference type="ARBA" id="ARBA00023136"/>
    </source>
</evidence>
<feature type="transmembrane region" description="Helical" evidence="6">
    <location>
        <begin position="444"/>
        <end position="467"/>
    </location>
</feature>
<evidence type="ECO:0000313" key="7">
    <source>
        <dbReference type="EMBL" id="THH17261.1"/>
    </source>
</evidence>
<organism evidence="7 8">
    <name type="scientific">Bondarzewia mesenterica</name>
    <dbReference type="NCBI Taxonomy" id="1095465"/>
    <lineage>
        <taxon>Eukaryota</taxon>
        <taxon>Fungi</taxon>
        <taxon>Dikarya</taxon>
        <taxon>Basidiomycota</taxon>
        <taxon>Agaricomycotina</taxon>
        <taxon>Agaricomycetes</taxon>
        <taxon>Russulales</taxon>
        <taxon>Bondarzewiaceae</taxon>
        <taxon>Bondarzewia</taxon>
    </lineage>
</organism>
<feature type="compositionally biased region" description="Basic and acidic residues" evidence="5">
    <location>
        <begin position="66"/>
        <end position="75"/>
    </location>
</feature>
<gene>
    <name evidence="7" type="ORF">EW146_g3513</name>
</gene>
<sequence>MSSETDRWSVSAILIIMAYTDGSVQDLSESRVLEGADVPLSASQPTVLLVKPGPLNSHNSLPLIQTDHDSDDRGRPNGAYLSSTASDGHVSLFSPSGDEHVALDVDLDEGDFIPVELTPRPDCPTRSSSVTFIGSISSGTTAFSLPTPDFKTGRRPSVLTRIRSSFSSLRNATTANSSAASSPACSGSTAALNCNGRGYSAANMSIKASIAPADKFTRKWPRPRSLRHPPSSFAANSSLIPKGGAGRFGGWSESEMKAALMEGKGLGIDWSGRWTPHKWCLLLSVTSVFVCGLGGIICSLLTWFTAYTAAPMLLITDSPILILLTVTSSLLLLSSVIGTTGTLLNSRPFLAVYALLLFPAFFSLASIGYISYRKSHFALDRKLSEAWSAWYSPGARLVIQSSLQCCGWANALHGAAPSGTCYPRTPLPGCRNALLDFERTVLPMAYGIAFSLVPLHIASIITALLCANHVTRRFGKGIMPRRYRLHAGDVASIHEQRATDAHRSEVSTITTIGMPEVACATATGLGLFREDRQDSRRRVSLGIRR</sequence>
<dbReference type="AlphaFoldDB" id="A0A4S4LZI8"/>
<feature type="transmembrane region" description="Helical" evidence="6">
    <location>
        <begin position="279"/>
        <end position="306"/>
    </location>
</feature>
<evidence type="ECO:0000256" key="2">
    <source>
        <dbReference type="ARBA" id="ARBA00022692"/>
    </source>
</evidence>
<evidence type="ECO:0008006" key="9">
    <source>
        <dbReference type="Google" id="ProtNLM"/>
    </source>
</evidence>
<proteinExistence type="predicted"/>
<dbReference type="EMBL" id="SGPL01000118">
    <property type="protein sequence ID" value="THH17261.1"/>
    <property type="molecule type" value="Genomic_DNA"/>
</dbReference>
<dbReference type="InterPro" id="IPR018499">
    <property type="entry name" value="Tetraspanin/Peripherin"/>
</dbReference>
<keyword evidence="8" id="KW-1185">Reference proteome</keyword>